<comment type="catalytic activity">
    <reaction evidence="13 14">
        <text>pyruvate + ATP = phosphoenolpyruvate + ADP + H(+)</text>
        <dbReference type="Rhea" id="RHEA:18157"/>
        <dbReference type="ChEBI" id="CHEBI:15361"/>
        <dbReference type="ChEBI" id="CHEBI:15378"/>
        <dbReference type="ChEBI" id="CHEBI:30616"/>
        <dbReference type="ChEBI" id="CHEBI:58702"/>
        <dbReference type="ChEBI" id="CHEBI:456216"/>
        <dbReference type="EC" id="2.7.1.40"/>
    </reaction>
</comment>
<keyword evidence="18" id="KW-1185">Reference proteome</keyword>
<name>A0A5D2WGZ4_GOSMU</name>
<keyword evidence="12" id="KW-0670">Pyruvate</keyword>
<dbReference type="NCBIfam" id="TIGR01064">
    <property type="entry name" value="pyruv_kin"/>
    <property type="match status" value="1"/>
</dbReference>
<dbReference type="GO" id="GO:0004743">
    <property type="term" value="F:pyruvate kinase activity"/>
    <property type="evidence" value="ECO:0007669"/>
    <property type="project" value="UniProtKB-EC"/>
</dbReference>
<comment type="cofactor">
    <cofactor evidence="1">
        <name>K(+)</name>
        <dbReference type="ChEBI" id="CHEBI:29103"/>
    </cofactor>
</comment>
<evidence type="ECO:0000256" key="3">
    <source>
        <dbReference type="ARBA" id="ARBA00008663"/>
    </source>
</evidence>
<comment type="pathway">
    <text evidence="2 14">Carbohydrate degradation; glycolysis; pyruvate from D-glyceraldehyde 3-phosphate: step 5/5.</text>
</comment>
<evidence type="ECO:0000259" key="16">
    <source>
        <dbReference type="Pfam" id="PF02887"/>
    </source>
</evidence>
<dbReference type="UniPathway" id="UPA00109">
    <property type="reaction ID" value="UER00188"/>
</dbReference>
<keyword evidence="7" id="KW-0547">Nucleotide-binding</keyword>
<comment type="similarity">
    <text evidence="3 14">Belongs to the pyruvate kinase family.</text>
</comment>
<keyword evidence="6" id="KW-0479">Metal-binding</keyword>
<dbReference type="InterPro" id="IPR011037">
    <property type="entry name" value="Pyrv_Knase-like_insert_dom_sf"/>
</dbReference>
<evidence type="ECO:0000313" key="18">
    <source>
        <dbReference type="Proteomes" id="UP000323597"/>
    </source>
</evidence>
<organism evidence="17 18">
    <name type="scientific">Gossypium mustelinum</name>
    <name type="common">Cotton</name>
    <name type="synonym">Gossypium caicoense</name>
    <dbReference type="NCBI Taxonomy" id="34275"/>
    <lineage>
        <taxon>Eukaryota</taxon>
        <taxon>Viridiplantae</taxon>
        <taxon>Streptophyta</taxon>
        <taxon>Embryophyta</taxon>
        <taxon>Tracheophyta</taxon>
        <taxon>Spermatophyta</taxon>
        <taxon>Magnoliopsida</taxon>
        <taxon>eudicotyledons</taxon>
        <taxon>Gunneridae</taxon>
        <taxon>Pentapetalae</taxon>
        <taxon>rosids</taxon>
        <taxon>malvids</taxon>
        <taxon>Malvales</taxon>
        <taxon>Malvaceae</taxon>
        <taxon>Malvoideae</taxon>
        <taxon>Gossypium</taxon>
    </lineage>
</organism>
<dbReference type="Gene3D" id="3.20.20.60">
    <property type="entry name" value="Phosphoenolpyruvate-binding domains"/>
    <property type="match status" value="1"/>
</dbReference>
<evidence type="ECO:0000256" key="7">
    <source>
        <dbReference type="ARBA" id="ARBA00022741"/>
    </source>
</evidence>
<dbReference type="GO" id="GO:0016301">
    <property type="term" value="F:kinase activity"/>
    <property type="evidence" value="ECO:0007669"/>
    <property type="project" value="UniProtKB-KW"/>
</dbReference>
<protein>
    <recommendedName>
        <fullName evidence="4 14">Pyruvate kinase</fullName>
        <ecNumber evidence="4 14">2.7.1.40</ecNumber>
    </recommendedName>
</protein>
<dbReference type="SUPFAM" id="SSF51621">
    <property type="entry name" value="Phosphoenolpyruvate/pyruvate domain"/>
    <property type="match status" value="1"/>
</dbReference>
<feature type="domain" description="Pyruvate kinase C-terminal" evidence="16">
    <location>
        <begin position="337"/>
        <end position="447"/>
    </location>
</feature>
<evidence type="ECO:0000256" key="10">
    <source>
        <dbReference type="ARBA" id="ARBA00022842"/>
    </source>
</evidence>
<dbReference type="SUPFAM" id="SSF50800">
    <property type="entry name" value="PK beta-barrel domain-like"/>
    <property type="match status" value="1"/>
</dbReference>
<dbReference type="PANTHER" id="PTHR11817">
    <property type="entry name" value="PYRUVATE KINASE"/>
    <property type="match status" value="1"/>
</dbReference>
<dbReference type="InterPro" id="IPR040442">
    <property type="entry name" value="Pyrv_kinase-like_dom_sf"/>
</dbReference>
<accession>A0A5D2WGZ4</accession>
<dbReference type="InterPro" id="IPR001697">
    <property type="entry name" value="Pyr_Knase"/>
</dbReference>
<keyword evidence="11 14" id="KW-0324">Glycolysis</keyword>
<dbReference type="Pfam" id="PF00224">
    <property type="entry name" value="PK"/>
    <property type="match status" value="1"/>
</dbReference>
<evidence type="ECO:0000256" key="13">
    <source>
        <dbReference type="ARBA" id="ARBA00048152"/>
    </source>
</evidence>
<dbReference type="InterPro" id="IPR036918">
    <property type="entry name" value="Pyrv_Knase_C_sf"/>
</dbReference>
<reference evidence="17 18" key="1">
    <citation type="submission" date="2019-07" db="EMBL/GenBank/DDBJ databases">
        <title>WGS assembly of Gossypium mustelinum.</title>
        <authorList>
            <person name="Chen Z.J."/>
            <person name="Sreedasyam A."/>
            <person name="Ando A."/>
            <person name="Song Q."/>
            <person name="De L."/>
            <person name="Hulse-Kemp A."/>
            <person name="Ding M."/>
            <person name="Ye W."/>
            <person name="Kirkbride R."/>
            <person name="Jenkins J."/>
            <person name="Plott C."/>
            <person name="Lovell J."/>
            <person name="Lin Y.-M."/>
            <person name="Vaughn R."/>
            <person name="Liu B."/>
            <person name="Li W."/>
            <person name="Simpson S."/>
            <person name="Scheffler B."/>
            <person name="Saski C."/>
            <person name="Grover C."/>
            <person name="Hu G."/>
            <person name="Conover J."/>
            <person name="Carlson J."/>
            <person name="Shu S."/>
            <person name="Boston L."/>
            <person name="Williams M."/>
            <person name="Peterson D."/>
            <person name="Mcgee K."/>
            <person name="Jones D."/>
            <person name="Wendel J."/>
            <person name="Stelly D."/>
            <person name="Grimwood J."/>
            <person name="Schmutz J."/>
        </authorList>
    </citation>
    <scope>NUCLEOTIDE SEQUENCE [LARGE SCALE GENOMIC DNA]</scope>
    <source>
        <strain evidence="17">1408120.09</strain>
    </source>
</reference>
<evidence type="ECO:0000256" key="2">
    <source>
        <dbReference type="ARBA" id="ARBA00004997"/>
    </source>
</evidence>
<dbReference type="GO" id="GO:0000287">
    <property type="term" value="F:magnesium ion binding"/>
    <property type="evidence" value="ECO:0007669"/>
    <property type="project" value="InterPro"/>
</dbReference>
<proteinExistence type="inferred from homology"/>
<evidence type="ECO:0000256" key="12">
    <source>
        <dbReference type="ARBA" id="ARBA00023317"/>
    </source>
</evidence>
<keyword evidence="5 14" id="KW-0808">Transferase</keyword>
<dbReference type="InterPro" id="IPR015813">
    <property type="entry name" value="Pyrv/PenolPyrv_kinase-like_dom"/>
</dbReference>
<keyword evidence="10 14" id="KW-0460">Magnesium</keyword>
<feature type="domain" description="Pyruvate kinase barrel" evidence="15">
    <location>
        <begin position="15"/>
        <end position="313"/>
    </location>
</feature>
<dbReference type="GO" id="GO:0005524">
    <property type="term" value="F:ATP binding"/>
    <property type="evidence" value="ECO:0007669"/>
    <property type="project" value="UniProtKB-KW"/>
</dbReference>
<evidence type="ECO:0000256" key="9">
    <source>
        <dbReference type="ARBA" id="ARBA00022840"/>
    </source>
</evidence>
<sequence>MERVLTGGKGIVRPKTKIVCTLGPASRSVEMIERLLKAGMNVARFNLSHGSHAYHQQTLDNLRTAMLNTGIFCAVMLDTKGPEIRTGFLKHGKPIQLIQGKEITISTNYSIKLAQDLKPGSVILCSDGTITFTVLDCDKELGLVHCRCDNSAVLGERKNVNLPSVVVDLPTLTDKDKEDILQWGVPNKVDITNNMIALSFVRKGSDLVEVRKLLGKHENNTLLMSKVCRVTNFDDILANSDAFMVARGDLGMEIPIEKIFLAQKLMILKANIQGKPVATRAEATDVANAVLDGTDYVMLSGETAAGAYPDLAVQTMARICTEAENFINYGDLFKRIMEIVRTAESINASLILVLTRGGTTAKLVAKYRLSVPILSMIIPEITTDSLEWSCNDEAPSRHCLIFRGLIPVLSSGSVKASYAESTEETTKFALQYGKEKGLIKPGDSVVSLYPSVIKILTVSL</sequence>
<evidence type="ECO:0000256" key="11">
    <source>
        <dbReference type="ARBA" id="ARBA00023152"/>
    </source>
</evidence>
<evidence type="ECO:0000313" key="17">
    <source>
        <dbReference type="EMBL" id="TYJ00933.1"/>
    </source>
</evidence>
<dbReference type="Proteomes" id="UP000323597">
    <property type="component" value="Chromosome A13"/>
</dbReference>
<evidence type="ECO:0000256" key="4">
    <source>
        <dbReference type="ARBA" id="ARBA00012142"/>
    </source>
</evidence>
<keyword evidence="9" id="KW-0067">ATP-binding</keyword>
<dbReference type="InterPro" id="IPR015795">
    <property type="entry name" value="Pyrv_Knase_C"/>
</dbReference>
<dbReference type="AlphaFoldDB" id="A0A5D2WGZ4"/>
<evidence type="ECO:0000256" key="1">
    <source>
        <dbReference type="ARBA" id="ARBA00001958"/>
    </source>
</evidence>
<keyword evidence="8 14" id="KW-0418">Kinase</keyword>
<dbReference type="SUPFAM" id="SSF52935">
    <property type="entry name" value="PK C-terminal domain-like"/>
    <property type="match status" value="1"/>
</dbReference>
<evidence type="ECO:0000256" key="5">
    <source>
        <dbReference type="ARBA" id="ARBA00022679"/>
    </source>
</evidence>
<evidence type="ECO:0000256" key="6">
    <source>
        <dbReference type="ARBA" id="ARBA00022723"/>
    </source>
</evidence>
<dbReference type="EMBL" id="CM017648">
    <property type="protein sequence ID" value="TYJ00933.1"/>
    <property type="molecule type" value="Genomic_DNA"/>
</dbReference>
<dbReference type="FunFam" id="2.40.33.10:FF:000001">
    <property type="entry name" value="Pyruvate kinase"/>
    <property type="match status" value="1"/>
</dbReference>
<dbReference type="Pfam" id="PF02887">
    <property type="entry name" value="PK_C"/>
    <property type="match status" value="1"/>
</dbReference>
<gene>
    <name evidence="17" type="ORF">E1A91_A13G119300v1</name>
</gene>
<evidence type="ECO:0000256" key="8">
    <source>
        <dbReference type="ARBA" id="ARBA00022777"/>
    </source>
</evidence>
<dbReference type="EC" id="2.7.1.40" evidence="4 14"/>
<evidence type="ECO:0000259" key="15">
    <source>
        <dbReference type="Pfam" id="PF00224"/>
    </source>
</evidence>
<dbReference type="InterPro" id="IPR015793">
    <property type="entry name" value="Pyrv_Knase_brl"/>
</dbReference>
<dbReference type="InterPro" id="IPR015806">
    <property type="entry name" value="Pyrv_Knase_insert_dom_sf"/>
</dbReference>
<dbReference type="Gene3D" id="2.40.33.10">
    <property type="entry name" value="PK beta-barrel domain-like"/>
    <property type="match status" value="1"/>
</dbReference>
<dbReference type="PRINTS" id="PR01050">
    <property type="entry name" value="PYRUVTKNASE"/>
</dbReference>
<dbReference type="Gene3D" id="3.40.1380.20">
    <property type="entry name" value="Pyruvate kinase, C-terminal domain"/>
    <property type="match status" value="1"/>
</dbReference>
<evidence type="ECO:0000256" key="14">
    <source>
        <dbReference type="RuleBase" id="RU000504"/>
    </source>
</evidence>
<dbReference type="GO" id="GO:0030955">
    <property type="term" value="F:potassium ion binding"/>
    <property type="evidence" value="ECO:0007669"/>
    <property type="project" value="InterPro"/>
</dbReference>